<sequence length="154" mass="16449">MAPRLFSLVGISLVICTVIVLLEATQLQSAAAVTFNGSGNPNYSRQISNAKRTSDTPAQLVHSTSDVKPALHQYAILTSDCQQGESVFQTTDYTENFGVASSSRSSNVNRQEMIELESSANSVHGSHRHVVFNPQRANKGSPVNGPPKGNPSGH</sequence>
<protein>
    <submittedName>
        <fullName evidence="3">Uncharacterized protein</fullName>
    </submittedName>
</protein>
<evidence type="ECO:0000313" key="4">
    <source>
        <dbReference type="Proteomes" id="UP001497512"/>
    </source>
</evidence>
<feature type="signal peptide" evidence="2">
    <location>
        <begin position="1"/>
        <end position="24"/>
    </location>
</feature>
<proteinExistence type="predicted"/>
<evidence type="ECO:0000313" key="3">
    <source>
        <dbReference type="EMBL" id="CAK9204590.1"/>
    </source>
</evidence>
<dbReference type="EMBL" id="OZ019906">
    <property type="protein sequence ID" value="CAK9204590.1"/>
    <property type="molecule type" value="Genomic_DNA"/>
</dbReference>
<keyword evidence="4" id="KW-1185">Reference proteome</keyword>
<dbReference type="Proteomes" id="UP001497512">
    <property type="component" value="Chromosome 14"/>
</dbReference>
<feature type="chain" id="PRO_5045162178" evidence="2">
    <location>
        <begin position="25"/>
        <end position="154"/>
    </location>
</feature>
<evidence type="ECO:0000256" key="2">
    <source>
        <dbReference type="SAM" id="SignalP"/>
    </source>
</evidence>
<evidence type="ECO:0000256" key="1">
    <source>
        <dbReference type="SAM" id="MobiDB-lite"/>
    </source>
</evidence>
<reference evidence="3" key="1">
    <citation type="submission" date="2024-02" db="EMBL/GenBank/DDBJ databases">
        <authorList>
            <consortium name="ELIXIR-Norway"/>
            <consortium name="Elixir Norway"/>
        </authorList>
    </citation>
    <scope>NUCLEOTIDE SEQUENCE</scope>
</reference>
<feature type="region of interest" description="Disordered" evidence="1">
    <location>
        <begin position="132"/>
        <end position="154"/>
    </location>
</feature>
<gene>
    <name evidence="3" type="ORF">CSSPTR1EN2_LOCUS7462</name>
</gene>
<keyword evidence="2" id="KW-0732">Signal</keyword>
<accession>A0ABP0TTH2</accession>
<organism evidence="3 4">
    <name type="scientific">Sphagnum troendelagicum</name>
    <dbReference type="NCBI Taxonomy" id="128251"/>
    <lineage>
        <taxon>Eukaryota</taxon>
        <taxon>Viridiplantae</taxon>
        <taxon>Streptophyta</taxon>
        <taxon>Embryophyta</taxon>
        <taxon>Bryophyta</taxon>
        <taxon>Sphagnophytina</taxon>
        <taxon>Sphagnopsida</taxon>
        <taxon>Sphagnales</taxon>
        <taxon>Sphagnaceae</taxon>
        <taxon>Sphagnum</taxon>
    </lineage>
</organism>
<feature type="compositionally biased region" description="Pro residues" evidence="1">
    <location>
        <begin position="144"/>
        <end position="154"/>
    </location>
</feature>
<name>A0ABP0TTH2_9BRYO</name>